<comment type="caution">
    <text evidence="4">The sequence shown here is derived from an EMBL/GenBank/DDBJ whole genome shotgun (WGS) entry which is preliminary data.</text>
</comment>
<dbReference type="RefSeq" id="WP_381518067.1">
    <property type="nucleotide sequence ID" value="NZ_JBHULN010000001.1"/>
</dbReference>
<organism evidence="4 5">
    <name type="scientific">Spirosoma soli</name>
    <dbReference type="NCBI Taxonomy" id="1770529"/>
    <lineage>
        <taxon>Bacteria</taxon>
        <taxon>Pseudomonadati</taxon>
        <taxon>Bacteroidota</taxon>
        <taxon>Cytophagia</taxon>
        <taxon>Cytophagales</taxon>
        <taxon>Cytophagaceae</taxon>
        <taxon>Spirosoma</taxon>
    </lineage>
</organism>
<evidence type="ECO:0000259" key="2">
    <source>
        <dbReference type="Pfam" id="PF06452"/>
    </source>
</evidence>
<dbReference type="Pfam" id="PF06452">
    <property type="entry name" value="CBM9_1"/>
    <property type="match status" value="1"/>
</dbReference>
<evidence type="ECO:0000256" key="1">
    <source>
        <dbReference type="SAM" id="SignalP"/>
    </source>
</evidence>
<feature type="signal peptide" evidence="1">
    <location>
        <begin position="1"/>
        <end position="24"/>
    </location>
</feature>
<keyword evidence="1" id="KW-0732">Signal</keyword>
<dbReference type="EMBL" id="JBHULN010000001">
    <property type="protein sequence ID" value="MFD2569282.1"/>
    <property type="molecule type" value="Genomic_DNA"/>
</dbReference>
<dbReference type="SUPFAM" id="SSF49344">
    <property type="entry name" value="CBD9-like"/>
    <property type="match status" value="1"/>
</dbReference>
<protein>
    <submittedName>
        <fullName evidence="4">DUF5916 domain-containing protein</fullName>
    </submittedName>
</protein>
<sequence length="737" mass="85491">MRFLFQLPYFVTLVCLFLAPWALAQNVDFSQQFHLTIQHTMTQINVDGVLNEAAWQQAEKTSPFWESKPNDKELAKAQTRVQTTYDDKYLYIAAHIVCSNFTAQTRKRDQAFWESESFAVILDPMNRKSNGFFFGVSVNNVQSDDNLTSTLFNEMSFSWNNKWLSATQRYDTCWTVEIAIPLKILPYKSQNLAWGINFLRVDFGNNQITTWTKVPVNFWPIDLGYTGTLRWQETPPIQSKNVALIPYLTEQIEADSLQTRHTPSAGLDAKVALNSALNLDITLNPDFSQIEVDAQQTNLGRFSLFYPERRNFFLENGDIFGSYAIPWYMTPFFSRRIGLDKAGNAVPILYGVRLSGNVTSALRIGAMNMHTRANEIVPGQNYTAISAYYRLLKRSTLKGYVLSRVAIDPKKEKNVSAVDAYGRNTGLEFQYINQSGKLSFTPSVHYSAKSGIRTDNWFYNLQGRYRSRNMQLFSDFIRVGTNYYADMGFSTRLETYDLKRDTTFQVGFSEFYNRFDYFIRPKRSVLNTINFKIWDSHVWNPDGSQNEIIKEFGTQFDFKNRSYLNLTVNHSSVNIRYPFRVTDALMVDKGSYRFSMLKAEYSSSNIKPIYYTINVGRGGYYGGTIQTVKAGLTYRVQPWGNMGLNTEYNQLTRYGITETIWLISPKVEINFSTSLFWTTFLQYNTQLNNVNVNSRFQWRYKPMSDVYLVYTDNYFVDPLLKNKNRALVLKFNYWLNL</sequence>
<reference evidence="5" key="1">
    <citation type="journal article" date="2019" name="Int. J. Syst. Evol. Microbiol.">
        <title>The Global Catalogue of Microorganisms (GCM) 10K type strain sequencing project: providing services to taxonomists for standard genome sequencing and annotation.</title>
        <authorList>
            <consortium name="The Broad Institute Genomics Platform"/>
            <consortium name="The Broad Institute Genome Sequencing Center for Infectious Disease"/>
            <person name="Wu L."/>
            <person name="Ma J."/>
        </authorList>
    </citation>
    <scope>NUCLEOTIDE SEQUENCE [LARGE SCALE GENOMIC DNA]</scope>
    <source>
        <strain evidence="5">KCTC 42805</strain>
    </source>
</reference>
<dbReference type="Proteomes" id="UP001597469">
    <property type="component" value="Unassembled WGS sequence"/>
</dbReference>
<keyword evidence="5" id="KW-1185">Reference proteome</keyword>
<dbReference type="InterPro" id="IPR045670">
    <property type="entry name" value="DUF5916"/>
</dbReference>
<dbReference type="CDD" id="cd09618">
    <property type="entry name" value="CBM9_like_2"/>
    <property type="match status" value="1"/>
</dbReference>
<evidence type="ECO:0000313" key="4">
    <source>
        <dbReference type="EMBL" id="MFD2569282.1"/>
    </source>
</evidence>
<dbReference type="Pfam" id="PF19313">
    <property type="entry name" value="DUF5916"/>
    <property type="match status" value="1"/>
</dbReference>
<dbReference type="InterPro" id="IPR010502">
    <property type="entry name" value="Carb-bd_dom_fam9"/>
</dbReference>
<feature type="domain" description="DUF5916" evidence="3">
    <location>
        <begin position="243"/>
        <end position="344"/>
    </location>
</feature>
<name>A0ABW5LY74_9BACT</name>
<accession>A0ABW5LY74</accession>
<feature type="chain" id="PRO_5046952107" evidence="1">
    <location>
        <begin position="25"/>
        <end position="737"/>
    </location>
</feature>
<dbReference type="Gene3D" id="2.60.40.1190">
    <property type="match status" value="1"/>
</dbReference>
<evidence type="ECO:0000313" key="5">
    <source>
        <dbReference type="Proteomes" id="UP001597469"/>
    </source>
</evidence>
<gene>
    <name evidence="4" type="ORF">ACFSUS_01470</name>
</gene>
<feature type="domain" description="Carbohydrate-binding" evidence="2">
    <location>
        <begin position="46"/>
        <end position="209"/>
    </location>
</feature>
<proteinExistence type="predicted"/>
<evidence type="ECO:0000259" key="3">
    <source>
        <dbReference type="Pfam" id="PF19313"/>
    </source>
</evidence>